<keyword evidence="8" id="KW-1185">Reference proteome</keyword>
<organism evidence="7 8">
    <name type="scientific">Psychrobacillus glaciei</name>
    <dbReference type="NCBI Taxonomy" id="2283160"/>
    <lineage>
        <taxon>Bacteria</taxon>
        <taxon>Bacillati</taxon>
        <taxon>Bacillota</taxon>
        <taxon>Bacilli</taxon>
        <taxon>Bacillales</taxon>
        <taxon>Bacillaceae</taxon>
        <taxon>Psychrobacillus</taxon>
    </lineage>
</organism>
<comment type="subcellular location">
    <subcellularLocation>
        <location evidence="1">Membrane</location>
        <topology evidence="1">Multi-pass membrane protein</topology>
    </subcellularLocation>
</comment>
<keyword evidence="4 5" id="KW-0472">Membrane</keyword>
<sequence>MKTLLKVKFAWFPVWSTALLMLSMISIYLPVFGGNEQKMTNFPLIIVSEDEEFASSDLGKAMINNLTEQQDGHSIQWKIESSEKNAVQAIKENKAYGALVIPTDFSQSLSILKSDLMAEQTEGKPAEMKILINEGGGQMATSIAANVLESIASSTSSAISVNLKETMVQEGLHVSPLVTSLLDDPIQYSSSNVLGLSTNLNKGMTPFMMVLITSITGLMGAQMIQGYLGGISEGFRKKGYPISGSTLLLTEMLLGILLALLVSSILQLAVFGIFGSAHSTSIWKIFFFTLLCSITMFFLFKMIGLLFGKWGMLVMFPINILGIFASGGAIPLANLPAFHHFFSLFLPTRYMLDGMRSLLFYDGNMQSGLGTALWVISVYLVAFLAVCMIFLIRTTKKESPSKARSLDEQADPTVAL</sequence>
<dbReference type="PANTHER" id="PTHR43077">
    <property type="entry name" value="TRANSPORT PERMEASE YVFS-RELATED"/>
    <property type="match status" value="1"/>
</dbReference>
<evidence type="ECO:0000256" key="2">
    <source>
        <dbReference type="ARBA" id="ARBA00022692"/>
    </source>
</evidence>
<dbReference type="GO" id="GO:0016020">
    <property type="term" value="C:membrane"/>
    <property type="evidence" value="ECO:0007669"/>
    <property type="project" value="UniProtKB-SubCell"/>
</dbReference>
<protein>
    <submittedName>
        <fullName evidence="7">ABC transporter permease</fullName>
    </submittedName>
</protein>
<evidence type="ECO:0000256" key="4">
    <source>
        <dbReference type="ARBA" id="ARBA00023136"/>
    </source>
</evidence>
<proteinExistence type="predicted"/>
<dbReference type="Pfam" id="PF12698">
    <property type="entry name" value="ABC2_membrane_3"/>
    <property type="match status" value="1"/>
</dbReference>
<reference evidence="7 8" key="1">
    <citation type="submission" date="2018-07" db="EMBL/GenBank/DDBJ databases">
        <title>Complete genome sequence of Psychrobacillus sp. PB01, isolated from iceberg, and comparative genome analysis of Psychrobacillus strains.</title>
        <authorList>
            <person name="Lee P.C."/>
        </authorList>
    </citation>
    <scope>NUCLEOTIDE SEQUENCE [LARGE SCALE GENOMIC DNA]</scope>
    <source>
        <strain evidence="7 8">PB01</strain>
    </source>
</reference>
<name>A0A5J6SSJ3_9BACI</name>
<dbReference type="OrthoDB" id="2406134at2"/>
<gene>
    <name evidence="7" type="ORF">PB01_17675</name>
</gene>
<dbReference type="EMBL" id="CP031223">
    <property type="protein sequence ID" value="QFG00484.1"/>
    <property type="molecule type" value="Genomic_DNA"/>
</dbReference>
<accession>A0A5J6SSJ3</accession>
<dbReference type="Proteomes" id="UP000325517">
    <property type="component" value="Chromosome"/>
</dbReference>
<dbReference type="GO" id="GO:0140359">
    <property type="term" value="F:ABC-type transporter activity"/>
    <property type="evidence" value="ECO:0007669"/>
    <property type="project" value="InterPro"/>
</dbReference>
<evidence type="ECO:0000313" key="8">
    <source>
        <dbReference type="Proteomes" id="UP000325517"/>
    </source>
</evidence>
<dbReference type="Gene3D" id="3.40.1710.10">
    <property type="entry name" value="abc type-2 transporter like domain"/>
    <property type="match status" value="1"/>
</dbReference>
<dbReference type="InterPro" id="IPR051328">
    <property type="entry name" value="T7SS_ABC-Transporter"/>
</dbReference>
<feature type="transmembrane region" description="Helical" evidence="5">
    <location>
        <begin position="281"/>
        <end position="300"/>
    </location>
</feature>
<feature type="transmembrane region" description="Helical" evidence="5">
    <location>
        <begin position="207"/>
        <end position="228"/>
    </location>
</feature>
<keyword evidence="3 5" id="KW-1133">Transmembrane helix</keyword>
<feature type="transmembrane region" description="Helical" evidence="5">
    <location>
        <begin position="248"/>
        <end position="274"/>
    </location>
</feature>
<evidence type="ECO:0000256" key="3">
    <source>
        <dbReference type="ARBA" id="ARBA00022989"/>
    </source>
</evidence>
<dbReference type="PANTHER" id="PTHR43077:SF10">
    <property type="entry name" value="TRANSPORT PERMEASE PROTEIN"/>
    <property type="match status" value="1"/>
</dbReference>
<evidence type="ECO:0000259" key="6">
    <source>
        <dbReference type="Pfam" id="PF12698"/>
    </source>
</evidence>
<evidence type="ECO:0000256" key="1">
    <source>
        <dbReference type="ARBA" id="ARBA00004141"/>
    </source>
</evidence>
<keyword evidence="2 5" id="KW-0812">Transmembrane</keyword>
<evidence type="ECO:0000313" key="7">
    <source>
        <dbReference type="EMBL" id="QFG00484.1"/>
    </source>
</evidence>
<dbReference type="KEGG" id="psyo:PB01_17675"/>
<dbReference type="AlphaFoldDB" id="A0A5J6SSJ3"/>
<dbReference type="InterPro" id="IPR013525">
    <property type="entry name" value="ABC2_TM"/>
</dbReference>
<feature type="transmembrane region" description="Helical" evidence="5">
    <location>
        <begin position="372"/>
        <end position="392"/>
    </location>
</feature>
<evidence type="ECO:0000256" key="5">
    <source>
        <dbReference type="SAM" id="Phobius"/>
    </source>
</evidence>
<feature type="domain" description="ABC-2 type transporter transmembrane" evidence="6">
    <location>
        <begin position="14"/>
        <end position="392"/>
    </location>
</feature>
<dbReference type="RefSeq" id="WP_151701364.1">
    <property type="nucleotide sequence ID" value="NZ_CP031223.1"/>
</dbReference>
<feature type="transmembrane region" description="Helical" evidence="5">
    <location>
        <begin position="12"/>
        <end position="32"/>
    </location>
</feature>